<dbReference type="EMBL" id="JAGSOV010000035">
    <property type="protein sequence ID" value="MCO1656583.1"/>
    <property type="molecule type" value="Genomic_DNA"/>
</dbReference>
<name>A0ABT1A0W8_9PSEU</name>
<evidence type="ECO:0000256" key="2">
    <source>
        <dbReference type="ARBA" id="ARBA00023125"/>
    </source>
</evidence>
<keyword evidence="2 4" id="KW-0238">DNA-binding</keyword>
<reference evidence="6" key="1">
    <citation type="submission" date="2021-04" db="EMBL/GenBank/DDBJ databases">
        <title>Pseudonocardia sp. nov., isolated from sandy soil of mangrove forest.</title>
        <authorList>
            <person name="Zan Z."/>
            <person name="Huang R."/>
            <person name="Liu W."/>
        </authorList>
    </citation>
    <scope>NUCLEOTIDE SEQUENCE</scope>
    <source>
        <strain evidence="6">S2-4</strain>
    </source>
</reference>
<dbReference type="InterPro" id="IPR009057">
    <property type="entry name" value="Homeodomain-like_sf"/>
</dbReference>
<dbReference type="SUPFAM" id="SSF46689">
    <property type="entry name" value="Homeodomain-like"/>
    <property type="match status" value="1"/>
</dbReference>
<dbReference type="PANTHER" id="PTHR30055:SF234">
    <property type="entry name" value="HTH-TYPE TRANSCRIPTIONAL REGULATOR BETI"/>
    <property type="match status" value="1"/>
</dbReference>
<dbReference type="SUPFAM" id="SSF48498">
    <property type="entry name" value="Tetracyclin repressor-like, C-terminal domain"/>
    <property type="match status" value="1"/>
</dbReference>
<accession>A0ABT1A0W8</accession>
<dbReference type="PROSITE" id="PS50977">
    <property type="entry name" value="HTH_TETR_2"/>
    <property type="match status" value="1"/>
</dbReference>
<evidence type="ECO:0000256" key="3">
    <source>
        <dbReference type="ARBA" id="ARBA00023163"/>
    </source>
</evidence>
<dbReference type="Pfam" id="PF00440">
    <property type="entry name" value="TetR_N"/>
    <property type="match status" value="1"/>
</dbReference>
<evidence type="ECO:0000256" key="1">
    <source>
        <dbReference type="ARBA" id="ARBA00023015"/>
    </source>
</evidence>
<dbReference type="InterPro" id="IPR001647">
    <property type="entry name" value="HTH_TetR"/>
</dbReference>
<dbReference type="InterPro" id="IPR049445">
    <property type="entry name" value="TetR_SbtR-like_C"/>
</dbReference>
<sequence>MPPAPLRADAARNRERVLAAARAAVIAGDASLPLNEIARRAGVGVGTVYRHFPTRQALLEAVTDEPLALLLAEVRAAAADPDPGGGFARLVRAAGRIEIDNVGFAEVLTGDDPAAAATAAKRAELIAVAERVLERARAAGVVRADVTAGDVQRLVCGIGHAARLGGADPHERAELYTELLLAGLRP</sequence>
<keyword evidence="3" id="KW-0804">Transcription</keyword>
<gene>
    <name evidence="6" type="ORF">KDL28_16115</name>
</gene>
<dbReference type="PANTHER" id="PTHR30055">
    <property type="entry name" value="HTH-TYPE TRANSCRIPTIONAL REGULATOR RUTR"/>
    <property type="match status" value="1"/>
</dbReference>
<evidence type="ECO:0000259" key="5">
    <source>
        <dbReference type="PROSITE" id="PS50977"/>
    </source>
</evidence>
<dbReference type="RefSeq" id="WP_252439437.1">
    <property type="nucleotide sequence ID" value="NZ_JAGSOV010000035.1"/>
</dbReference>
<keyword evidence="1" id="KW-0805">Transcription regulation</keyword>
<protein>
    <submittedName>
        <fullName evidence="6">TetR/AcrR family transcriptional regulator</fullName>
    </submittedName>
</protein>
<dbReference type="InterPro" id="IPR036271">
    <property type="entry name" value="Tet_transcr_reg_TetR-rel_C_sf"/>
</dbReference>
<dbReference type="Gene3D" id="1.10.357.10">
    <property type="entry name" value="Tetracycline Repressor, domain 2"/>
    <property type="match status" value="1"/>
</dbReference>
<organism evidence="6 7">
    <name type="scientific">Pseudonocardia humida</name>
    <dbReference type="NCBI Taxonomy" id="2800819"/>
    <lineage>
        <taxon>Bacteria</taxon>
        <taxon>Bacillati</taxon>
        <taxon>Actinomycetota</taxon>
        <taxon>Actinomycetes</taxon>
        <taxon>Pseudonocardiales</taxon>
        <taxon>Pseudonocardiaceae</taxon>
        <taxon>Pseudonocardia</taxon>
    </lineage>
</organism>
<proteinExistence type="predicted"/>
<keyword evidence="7" id="KW-1185">Reference proteome</keyword>
<comment type="caution">
    <text evidence="6">The sequence shown here is derived from an EMBL/GenBank/DDBJ whole genome shotgun (WGS) entry which is preliminary data.</text>
</comment>
<evidence type="ECO:0000256" key="4">
    <source>
        <dbReference type="PROSITE-ProRule" id="PRU00335"/>
    </source>
</evidence>
<dbReference type="InterPro" id="IPR050109">
    <property type="entry name" value="HTH-type_TetR-like_transc_reg"/>
</dbReference>
<evidence type="ECO:0000313" key="7">
    <source>
        <dbReference type="Proteomes" id="UP001165283"/>
    </source>
</evidence>
<dbReference type="Pfam" id="PF21597">
    <property type="entry name" value="TetR_C_43"/>
    <property type="match status" value="1"/>
</dbReference>
<feature type="domain" description="HTH tetR-type" evidence="5">
    <location>
        <begin position="11"/>
        <end position="70"/>
    </location>
</feature>
<dbReference type="Proteomes" id="UP001165283">
    <property type="component" value="Unassembled WGS sequence"/>
</dbReference>
<feature type="DNA-binding region" description="H-T-H motif" evidence="4">
    <location>
        <begin position="33"/>
        <end position="52"/>
    </location>
</feature>
<evidence type="ECO:0000313" key="6">
    <source>
        <dbReference type="EMBL" id="MCO1656583.1"/>
    </source>
</evidence>